<accession>A0AAD9YDV2</accession>
<sequence length="111" mass="11721">MWTHIHFVARPVLFAAPVSAPGGQAATPAHGSQRTFSTIIASTEEQRHAEPVSVLPATPRPKWVDAATPRRDHPVRIARALGVRGKDTAAEGGAINVTKRAGGGPLPPFIH</sequence>
<organism evidence="3 4">
    <name type="scientific">Colletotrichum kahawae</name>
    <name type="common">Coffee berry disease fungus</name>
    <dbReference type="NCBI Taxonomy" id="34407"/>
    <lineage>
        <taxon>Eukaryota</taxon>
        <taxon>Fungi</taxon>
        <taxon>Dikarya</taxon>
        <taxon>Ascomycota</taxon>
        <taxon>Pezizomycotina</taxon>
        <taxon>Sordariomycetes</taxon>
        <taxon>Hypocreomycetidae</taxon>
        <taxon>Glomerellales</taxon>
        <taxon>Glomerellaceae</taxon>
        <taxon>Colletotrichum</taxon>
        <taxon>Colletotrichum gloeosporioides species complex</taxon>
    </lineage>
</organism>
<dbReference type="EMBL" id="VYYT01000222">
    <property type="protein sequence ID" value="KAK2755183.1"/>
    <property type="molecule type" value="Genomic_DNA"/>
</dbReference>
<dbReference type="AlphaFoldDB" id="A0AAD9YDV2"/>
<evidence type="ECO:0000256" key="1">
    <source>
        <dbReference type="SAM" id="MobiDB-lite"/>
    </source>
</evidence>
<keyword evidence="2" id="KW-0732">Signal</keyword>
<dbReference type="Proteomes" id="UP001281614">
    <property type="component" value="Unassembled WGS sequence"/>
</dbReference>
<feature type="chain" id="PRO_5041976757" description="Secreted protein" evidence="2">
    <location>
        <begin position="26"/>
        <end position="111"/>
    </location>
</feature>
<evidence type="ECO:0008006" key="5">
    <source>
        <dbReference type="Google" id="ProtNLM"/>
    </source>
</evidence>
<feature type="region of interest" description="Disordered" evidence="1">
    <location>
        <begin position="45"/>
        <end position="71"/>
    </location>
</feature>
<evidence type="ECO:0000313" key="4">
    <source>
        <dbReference type="Proteomes" id="UP001281614"/>
    </source>
</evidence>
<feature type="signal peptide" evidence="2">
    <location>
        <begin position="1"/>
        <end position="25"/>
    </location>
</feature>
<protein>
    <recommendedName>
        <fullName evidence="5">Secreted protein</fullName>
    </recommendedName>
</protein>
<keyword evidence="4" id="KW-1185">Reference proteome</keyword>
<evidence type="ECO:0000313" key="3">
    <source>
        <dbReference type="EMBL" id="KAK2755183.1"/>
    </source>
</evidence>
<proteinExistence type="predicted"/>
<comment type="caution">
    <text evidence="3">The sequence shown here is derived from an EMBL/GenBank/DDBJ whole genome shotgun (WGS) entry which is preliminary data.</text>
</comment>
<gene>
    <name evidence="3" type="ORF">CKAH01_01075</name>
</gene>
<reference evidence="3" key="1">
    <citation type="submission" date="2023-02" db="EMBL/GenBank/DDBJ databases">
        <title>Colletotrichum kahawae CIFC_Que2 genome sequencing and assembly.</title>
        <authorList>
            <person name="Baroncelli R."/>
        </authorList>
    </citation>
    <scope>NUCLEOTIDE SEQUENCE</scope>
    <source>
        <strain evidence="3">CIFC_Que2</strain>
    </source>
</reference>
<name>A0AAD9YDV2_COLKA</name>
<evidence type="ECO:0000256" key="2">
    <source>
        <dbReference type="SAM" id="SignalP"/>
    </source>
</evidence>